<dbReference type="GO" id="GO:0022857">
    <property type="term" value="F:transmembrane transporter activity"/>
    <property type="evidence" value="ECO:0007669"/>
    <property type="project" value="InterPro"/>
</dbReference>
<name>A0A7T3F9Q7_9MICC</name>
<dbReference type="Gene3D" id="3.40.190.120">
    <property type="entry name" value="Osmoprotection protein (prox), domain 2"/>
    <property type="match status" value="1"/>
</dbReference>
<dbReference type="AlphaFoldDB" id="A0A7T3F9Q7"/>
<protein>
    <submittedName>
        <fullName evidence="2">Glycine betaine ABC transporter substrate-binding protein</fullName>
    </submittedName>
</protein>
<dbReference type="RefSeq" id="WP_081101550.1">
    <property type="nucleotide sequence ID" value="NZ_CP065738.1"/>
</dbReference>
<dbReference type="GeneID" id="61262805"/>
<dbReference type="Gene3D" id="3.40.190.10">
    <property type="entry name" value="Periplasmic binding protein-like II"/>
    <property type="match status" value="1"/>
</dbReference>
<dbReference type="EMBL" id="CP065738">
    <property type="protein sequence ID" value="QPT52791.1"/>
    <property type="molecule type" value="Genomic_DNA"/>
</dbReference>
<evidence type="ECO:0000259" key="1">
    <source>
        <dbReference type="Pfam" id="PF04069"/>
    </source>
</evidence>
<reference evidence="2 3" key="1">
    <citation type="submission" date="2020-12" db="EMBL/GenBank/DDBJ databases">
        <title>FDA dAtabase for Regulatory Grade micrObial Sequences (FDA-ARGOS): Supporting development and validation of Infectious Disease Dx tests.</title>
        <authorList>
            <person name="Sproer C."/>
            <person name="Gronow S."/>
            <person name="Severitt S."/>
            <person name="Schroder I."/>
            <person name="Tallon L."/>
            <person name="Sadzewicz L."/>
            <person name="Zhao X."/>
            <person name="Boylan J."/>
            <person name="Ott S."/>
            <person name="Bowen H."/>
            <person name="Vavikolanu K."/>
            <person name="Mehta A."/>
            <person name="Aluvathingal J."/>
            <person name="Nadendla S."/>
            <person name="Lowell S."/>
            <person name="Myers T."/>
            <person name="Yan Y."/>
            <person name="Sichtig H."/>
        </authorList>
    </citation>
    <scope>NUCLEOTIDE SEQUENCE [LARGE SCALE GENOMIC DNA]</scope>
    <source>
        <strain evidence="2 3">FDAARGOS_864</strain>
    </source>
</reference>
<organism evidence="2 3">
    <name type="scientific">Rothia kristinae</name>
    <dbReference type="NCBI Taxonomy" id="37923"/>
    <lineage>
        <taxon>Bacteria</taxon>
        <taxon>Bacillati</taxon>
        <taxon>Actinomycetota</taxon>
        <taxon>Actinomycetes</taxon>
        <taxon>Micrococcales</taxon>
        <taxon>Micrococcaceae</taxon>
        <taxon>Rothia</taxon>
    </lineage>
</organism>
<evidence type="ECO:0000313" key="3">
    <source>
        <dbReference type="Proteomes" id="UP000594975"/>
    </source>
</evidence>
<evidence type="ECO:0000313" key="2">
    <source>
        <dbReference type="EMBL" id="QPT52791.1"/>
    </source>
</evidence>
<feature type="domain" description="ABC-type glycine betaine transport system substrate-binding" evidence="1">
    <location>
        <begin position="64"/>
        <end position="334"/>
    </location>
</feature>
<dbReference type="CDD" id="cd13611">
    <property type="entry name" value="PBP2_YehZ"/>
    <property type="match status" value="1"/>
</dbReference>
<dbReference type="Proteomes" id="UP000594975">
    <property type="component" value="Chromosome"/>
</dbReference>
<gene>
    <name evidence="2" type="ORF">I6G21_05385</name>
</gene>
<sequence length="343" mass="37255">MSSASASKPRHRGTVRRARKAAWLPAGAALLLGLSGCGLAPSTSAVPEVRPATIAAIDGAGDREVTVTSKNFTEQIILGKMAVLTAKAAGFDVTDMTNVPGSVPSRNMLVDGDAQIGWEYTGTAWLTYMGHEQALPDAEQQWQAVKDEDAANGLDWGRPSAVNNTYAFAVNQETARKYGLKTMDDIRTKVPVQDRQFCVESEFNSRQDGMNPFLQAYGIPRGSADGVPEANVSVMDTGSIYAATGSGDCTFGEVFTTDGRIPALDLVVLQDTRRFFPQYNASPVFNAQLVRDYPQLPERFQEVAERLSDDTMRSLNYQVDVEGKDPGDVAEQWMVDQDLIKEG</sequence>
<dbReference type="GO" id="GO:0043190">
    <property type="term" value="C:ATP-binding cassette (ABC) transporter complex"/>
    <property type="evidence" value="ECO:0007669"/>
    <property type="project" value="InterPro"/>
</dbReference>
<dbReference type="InterPro" id="IPR007210">
    <property type="entry name" value="ABC_Gly_betaine_transp_sub-bd"/>
</dbReference>
<dbReference type="KEGG" id="rkr:I6G21_05385"/>
<accession>A0A7T3F9Q7</accession>
<proteinExistence type="predicted"/>
<dbReference type="Pfam" id="PF04069">
    <property type="entry name" value="OpuAC"/>
    <property type="match status" value="1"/>
</dbReference>
<dbReference type="SUPFAM" id="SSF53850">
    <property type="entry name" value="Periplasmic binding protein-like II"/>
    <property type="match status" value="1"/>
</dbReference>